<evidence type="ECO:0000256" key="7">
    <source>
        <dbReference type="PROSITE-ProRule" id="PRU00043"/>
    </source>
</evidence>
<dbReference type="SUPFAM" id="SSF49313">
    <property type="entry name" value="Cadherin-like"/>
    <property type="match status" value="2"/>
</dbReference>
<sequence>MNTKEITFTVHAISMTNSTKISEAFVHIEVEDINDNAPEFNQSFYMADLNESALPLTIVLRVKAIDKDSGNFGKIQYSLFGEGSEVFTIHPTEGTLMVKKGPDGRSLIDREKIDRYNLKIICKDMPTGGIDQKVASVEAIINILDSNDESPIFKKTSYSTVIPENSPIGSLVVKINAFDNDLGAAGTVMYHFVDNSLINKIFQINESNGEITTSSLLTGKGRKVVLFQF</sequence>
<dbReference type="Gene3D" id="2.60.40.60">
    <property type="entry name" value="Cadherins"/>
    <property type="match status" value="3"/>
</dbReference>
<dbReference type="PANTHER" id="PTHR24026">
    <property type="entry name" value="FAT ATYPICAL CADHERIN-RELATED"/>
    <property type="match status" value="1"/>
</dbReference>
<dbReference type="EMBL" id="HACA01017292">
    <property type="protein sequence ID" value="CDW34653.1"/>
    <property type="molecule type" value="Transcribed_RNA"/>
</dbReference>
<keyword evidence="5" id="KW-1133">Transmembrane helix</keyword>
<reference evidence="9" key="1">
    <citation type="submission" date="2014-05" db="EMBL/GenBank/DDBJ databases">
        <authorList>
            <person name="Chronopoulou M."/>
        </authorList>
    </citation>
    <scope>NUCLEOTIDE SEQUENCE</scope>
    <source>
        <tissue evidence="9">Whole organism</tissue>
    </source>
</reference>
<keyword evidence="4 7" id="KW-0106">Calcium</keyword>
<dbReference type="GO" id="GO:0005509">
    <property type="term" value="F:calcium ion binding"/>
    <property type="evidence" value="ECO:0007669"/>
    <property type="project" value="UniProtKB-UniRule"/>
</dbReference>
<dbReference type="PROSITE" id="PS50268">
    <property type="entry name" value="CADHERIN_2"/>
    <property type="match status" value="2"/>
</dbReference>
<keyword evidence="6" id="KW-0472">Membrane</keyword>
<evidence type="ECO:0000256" key="3">
    <source>
        <dbReference type="ARBA" id="ARBA00022737"/>
    </source>
</evidence>
<dbReference type="PRINTS" id="PR00205">
    <property type="entry name" value="CADHERIN"/>
</dbReference>
<dbReference type="Pfam" id="PF00028">
    <property type="entry name" value="Cadherin"/>
    <property type="match status" value="2"/>
</dbReference>
<keyword evidence="2" id="KW-0812">Transmembrane</keyword>
<dbReference type="InterPro" id="IPR020894">
    <property type="entry name" value="Cadherin_CS"/>
</dbReference>
<evidence type="ECO:0000256" key="5">
    <source>
        <dbReference type="ARBA" id="ARBA00022989"/>
    </source>
</evidence>
<accession>A0A0K2U8T5</accession>
<evidence type="ECO:0000256" key="2">
    <source>
        <dbReference type="ARBA" id="ARBA00022692"/>
    </source>
</evidence>
<evidence type="ECO:0000259" key="8">
    <source>
        <dbReference type="PROSITE" id="PS50268"/>
    </source>
</evidence>
<dbReference type="InterPro" id="IPR002126">
    <property type="entry name" value="Cadherin-like_dom"/>
</dbReference>
<evidence type="ECO:0000313" key="9">
    <source>
        <dbReference type="EMBL" id="CDW34653.1"/>
    </source>
</evidence>
<dbReference type="GO" id="GO:0005886">
    <property type="term" value="C:plasma membrane"/>
    <property type="evidence" value="ECO:0007669"/>
    <property type="project" value="UniProtKB-SubCell"/>
</dbReference>
<dbReference type="CDD" id="cd11304">
    <property type="entry name" value="Cadherin_repeat"/>
    <property type="match status" value="2"/>
</dbReference>
<dbReference type="GO" id="GO:0007156">
    <property type="term" value="P:homophilic cell adhesion via plasma membrane adhesion molecules"/>
    <property type="evidence" value="ECO:0007669"/>
    <property type="project" value="InterPro"/>
</dbReference>
<organism evidence="9">
    <name type="scientific">Lepeophtheirus salmonis</name>
    <name type="common">Salmon louse</name>
    <name type="synonym">Caligus salmonis</name>
    <dbReference type="NCBI Taxonomy" id="72036"/>
    <lineage>
        <taxon>Eukaryota</taxon>
        <taxon>Metazoa</taxon>
        <taxon>Ecdysozoa</taxon>
        <taxon>Arthropoda</taxon>
        <taxon>Crustacea</taxon>
        <taxon>Multicrustacea</taxon>
        <taxon>Hexanauplia</taxon>
        <taxon>Copepoda</taxon>
        <taxon>Siphonostomatoida</taxon>
        <taxon>Caligidae</taxon>
        <taxon>Lepeophtheirus</taxon>
    </lineage>
</organism>
<name>A0A0K2U8T5_LEPSM</name>
<dbReference type="PROSITE" id="PS00232">
    <property type="entry name" value="CADHERIN_1"/>
    <property type="match status" value="1"/>
</dbReference>
<keyword evidence="3" id="KW-0677">Repeat</keyword>
<evidence type="ECO:0000256" key="1">
    <source>
        <dbReference type="ARBA" id="ARBA00004370"/>
    </source>
</evidence>
<proteinExistence type="predicted"/>
<evidence type="ECO:0000256" key="6">
    <source>
        <dbReference type="ARBA" id="ARBA00023136"/>
    </source>
</evidence>
<dbReference type="InterPro" id="IPR015919">
    <property type="entry name" value="Cadherin-like_sf"/>
</dbReference>
<feature type="domain" description="Cadherin" evidence="8">
    <location>
        <begin position="154"/>
        <end position="217"/>
    </location>
</feature>
<dbReference type="SMART" id="SM00112">
    <property type="entry name" value="CA"/>
    <property type="match status" value="1"/>
</dbReference>
<dbReference type="PANTHER" id="PTHR24026:SF126">
    <property type="entry name" value="PROTOCADHERIN FAT 4"/>
    <property type="match status" value="1"/>
</dbReference>
<comment type="subcellular location">
    <subcellularLocation>
        <location evidence="1">Membrane</location>
    </subcellularLocation>
</comment>
<dbReference type="AlphaFoldDB" id="A0A0K2U8T5"/>
<protein>
    <submittedName>
        <fullName evidence="9">Cadherin23like [Apis florea]</fullName>
    </submittedName>
</protein>
<evidence type="ECO:0000256" key="4">
    <source>
        <dbReference type="ARBA" id="ARBA00022837"/>
    </source>
</evidence>
<dbReference type="OrthoDB" id="6491773at2759"/>
<feature type="domain" description="Cadherin" evidence="8">
    <location>
        <begin position="41"/>
        <end position="153"/>
    </location>
</feature>